<dbReference type="RefSeq" id="WP_015847923.1">
    <property type="nucleotide sequence ID" value="NC_012912.1"/>
</dbReference>
<dbReference type="GeneID" id="45081638"/>
<evidence type="ECO:0000313" key="2">
    <source>
        <dbReference type="Proteomes" id="UP000002735"/>
    </source>
</evidence>
<reference evidence="1 2" key="1">
    <citation type="submission" date="2009-06" db="EMBL/GenBank/DDBJ databases">
        <title>Complete sequence of Dickeya zeae Ech1591.</title>
        <authorList>
            <consortium name="US DOE Joint Genome Institute"/>
            <person name="Lucas S."/>
            <person name="Copeland A."/>
            <person name="Lapidus A."/>
            <person name="Glavina del Rio T."/>
            <person name="Tice H."/>
            <person name="Bruce D."/>
            <person name="Goodwin L."/>
            <person name="Pitluck S."/>
            <person name="Chertkov O."/>
            <person name="Brettin T."/>
            <person name="Detter J.C."/>
            <person name="Han C."/>
            <person name="Larimer F."/>
            <person name="Land M."/>
            <person name="Hauser L."/>
            <person name="Kyrpides N."/>
            <person name="Ovchinnikova G."/>
            <person name="Balakrishnan V."/>
            <person name="Glasner J."/>
            <person name="Perna N.T."/>
        </authorList>
    </citation>
    <scope>NUCLEOTIDE SEQUENCE [LARGE SCALE GENOMIC DNA]</scope>
    <source>
        <strain evidence="1 2">Ech1591</strain>
    </source>
</reference>
<protein>
    <submittedName>
        <fullName evidence="1">Uncharacterized protein</fullName>
    </submittedName>
</protein>
<dbReference type="Proteomes" id="UP000002735">
    <property type="component" value="Chromosome"/>
</dbReference>
<gene>
    <name evidence="1" type="ordered locus">Dd1591_3600</name>
</gene>
<name>C6CKP4_DICC1</name>
<dbReference type="AlphaFoldDB" id="C6CKP4"/>
<sequence length="121" mass="13599">MNNITYNTNKKISAYVTINSEILAVIGNADFLYSVDPYMPGIGAEIYLSILDKLPAPIMIGKEYEGVYEWIKGAVDVNLNNGAFSNFIRTYTETQYKLRYKESLPENLLNQASNKIAITFG</sequence>
<dbReference type="EMBL" id="CP001655">
    <property type="protein sequence ID" value="ACT08408.1"/>
    <property type="molecule type" value="Genomic_DNA"/>
</dbReference>
<organism evidence="1 2">
    <name type="scientific">Dickeya chrysanthemi (strain Ech1591)</name>
    <name type="common">Dickeya zeae (strain Ech1591)</name>
    <dbReference type="NCBI Taxonomy" id="561229"/>
    <lineage>
        <taxon>Bacteria</taxon>
        <taxon>Pseudomonadati</taxon>
        <taxon>Pseudomonadota</taxon>
        <taxon>Gammaproteobacteria</taxon>
        <taxon>Enterobacterales</taxon>
        <taxon>Pectobacteriaceae</taxon>
        <taxon>Dickeya</taxon>
    </lineage>
</organism>
<proteinExistence type="predicted"/>
<dbReference type="STRING" id="561229.Dd1591_3600"/>
<evidence type="ECO:0000313" key="1">
    <source>
        <dbReference type="EMBL" id="ACT08408.1"/>
    </source>
</evidence>
<accession>C6CKP4</accession>
<dbReference type="HOGENOM" id="CLU_2034346_0_0_6"/>
<dbReference type="KEGG" id="dze:Dd1591_3600"/>